<protein>
    <submittedName>
        <fullName evidence="4">Acyl-coa-binding protein</fullName>
    </submittedName>
</protein>
<reference evidence="4 5" key="1">
    <citation type="journal article" date="2017" name="Int. J. Parasitol.">
        <title>The genome of the protozoan parasite Cystoisospora suis and a reverse vaccinology approach to identify vaccine candidates.</title>
        <authorList>
            <person name="Palmieri N."/>
            <person name="Shrestha A."/>
            <person name="Ruttkowski B."/>
            <person name="Beck T."/>
            <person name="Vogl C."/>
            <person name="Tomley F."/>
            <person name="Blake D.P."/>
            <person name="Joachim A."/>
        </authorList>
    </citation>
    <scope>NUCLEOTIDE SEQUENCE [LARGE SCALE GENOMIC DNA]</scope>
    <source>
        <strain evidence="4 5">Wien I</strain>
    </source>
</reference>
<organism evidence="4 5">
    <name type="scientific">Cystoisospora suis</name>
    <dbReference type="NCBI Taxonomy" id="483139"/>
    <lineage>
        <taxon>Eukaryota</taxon>
        <taxon>Sar</taxon>
        <taxon>Alveolata</taxon>
        <taxon>Apicomplexa</taxon>
        <taxon>Conoidasida</taxon>
        <taxon>Coccidia</taxon>
        <taxon>Eucoccidiorida</taxon>
        <taxon>Eimeriorina</taxon>
        <taxon>Sarcocystidae</taxon>
        <taxon>Cystoisospora</taxon>
    </lineage>
</organism>
<sequence length="95" mass="10962">MSDEEVFEQAAKYVQNSGKENPMQLSNEQKLEFYKYYKQATVGDCNDPAPGMLAFEAKAKYNAWQSVKGMSKHECMTKYVKALDKVQPDWRQKAL</sequence>
<dbReference type="InterPro" id="IPR035984">
    <property type="entry name" value="Acyl-CoA-binding_sf"/>
</dbReference>
<evidence type="ECO:0000259" key="3">
    <source>
        <dbReference type="PROSITE" id="PS51228"/>
    </source>
</evidence>
<evidence type="ECO:0000313" key="5">
    <source>
        <dbReference type="Proteomes" id="UP000221165"/>
    </source>
</evidence>
<dbReference type="AlphaFoldDB" id="A0A2C6L1C7"/>
<proteinExistence type="inferred from homology"/>
<dbReference type="EMBL" id="MIGC01001439">
    <property type="protein sequence ID" value="PHJ22847.1"/>
    <property type="molecule type" value="Genomic_DNA"/>
</dbReference>
<dbReference type="RefSeq" id="XP_067924524.1">
    <property type="nucleotide sequence ID" value="XM_068063495.1"/>
</dbReference>
<dbReference type="InterPro" id="IPR000582">
    <property type="entry name" value="Acyl-CoA-binding_protein"/>
</dbReference>
<evidence type="ECO:0000256" key="1">
    <source>
        <dbReference type="ARBA" id="ARBA00005567"/>
    </source>
</evidence>
<keyword evidence="5" id="KW-1185">Reference proteome</keyword>
<accession>A0A2C6L1C7</accession>
<dbReference type="PANTHER" id="PTHR23310">
    <property type="entry name" value="ACYL-COA-BINDING PROTEIN, ACBP"/>
    <property type="match status" value="1"/>
</dbReference>
<dbReference type="PROSITE" id="PS51228">
    <property type="entry name" value="ACB_2"/>
    <property type="match status" value="1"/>
</dbReference>
<keyword evidence="2" id="KW-0446">Lipid-binding</keyword>
<dbReference type="SUPFAM" id="SSF47027">
    <property type="entry name" value="Acyl-CoA binding protein"/>
    <property type="match status" value="1"/>
</dbReference>
<gene>
    <name evidence="4" type="ORF">CSUI_003297</name>
</gene>
<comment type="caution">
    <text evidence="4">The sequence shown here is derived from an EMBL/GenBank/DDBJ whole genome shotgun (WGS) entry which is preliminary data.</text>
</comment>
<dbReference type="PRINTS" id="PR00689">
    <property type="entry name" value="ACOABINDINGP"/>
</dbReference>
<dbReference type="VEuPathDB" id="ToxoDB:CSUI_003297"/>
<evidence type="ECO:0000256" key="2">
    <source>
        <dbReference type="ARBA" id="ARBA00023121"/>
    </source>
</evidence>
<dbReference type="Gene3D" id="1.20.80.10">
    <property type="match status" value="1"/>
</dbReference>
<feature type="domain" description="ACB" evidence="3">
    <location>
        <begin position="1"/>
        <end position="92"/>
    </location>
</feature>
<dbReference type="PANTHER" id="PTHR23310:SF62">
    <property type="entry name" value="ACYL-COA BINDING PROTEIN 1, ISOFORM A"/>
    <property type="match status" value="1"/>
</dbReference>
<evidence type="ECO:0000313" key="4">
    <source>
        <dbReference type="EMBL" id="PHJ22847.1"/>
    </source>
</evidence>
<name>A0A2C6L1C7_9APIC</name>
<dbReference type="Pfam" id="PF00887">
    <property type="entry name" value="ACBP"/>
    <property type="match status" value="1"/>
</dbReference>
<dbReference type="GeneID" id="94426706"/>
<dbReference type="Proteomes" id="UP000221165">
    <property type="component" value="Unassembled WGS sequence"/>
</dbReference>
<comment type="similarity">
    <text evidence="1">Belongs to the ACBP family.</text>
</comment>
<dbReference type="GO" id="GO:0006631">
    <property type="term" value="P:fatty acid metabolic process"/>
    <property type="evidence" value="ECO:0007669"/>
    <property type="project" value="TreeGrafter"/>
</dbReference>
<dbReference type="OrthoDB" id="346910at2759"/>
<dbReference type="GO" id="GO:0000062">
    <property type="term" value="F:fatty-acyl-CoA binding"/>
    <property type="evidence" value="ECO:0007669"/>
    <property type="project" value="InterPro"/>
</dbReference>
<dbReference type="InterPro" id="IPR014352">
    <property type="entry name" value="FERM/acyl-CoA-bd_prot_sf"/>
</dbReference>